<keyword evidence="2" id="KW-0472">Membrane</keyword>
<feature type="compositionally biased region" description="Polar residues" evidence="1">
    <location>
        <begin position="134"/>
        <end position="148"/>
    </location>
</feature>
<dbReference type="AlphaFoldDB" id="A0A5J5LCY6"/>
<organism evidence="3 4">
    <name type="scientific">Haloarcula hispanica</name>
    <dbReference type="NCBI Taxonomy" id="51589"/>
    <lineage>
        <taxon>Archaea</taxon>
        <taxon>Methanobacteriati</taxon>
        <taxon>Methanobacteriota</taxon>
        <taxon>Stenosarchaea group</taxon>
        <taxon>Halobacteria</taxon>
        <taxon>Halobacteriales</taxon>
        <taxon>Haloarculaceae</taxon>
        <taxon>Haloarcula</taxon>
    </lineage>
</organism>
<reference evidence="3 4" key="1">
    <citation type="submission" date="2018-11" db="EMBL/GenBank/DDBJ databases">
        <title>Genomic analysis of Haloarcula hispanica CBA1121.</title>
        <authorList>
            <person name="Kim Y.B."/>
            <person name="Roh S.W."/>
        </authorList>
    </citation>
    <scope>NUCLEOTIDE SEQUENCE [LARGE SCALE GENOMIC DNA]</scope>
    <source>
        <strain evidence="3 4">CBA1121</strain>
    </source>
</reference>
<gene>
    <name evidence="3" type="ORF">EGO51_18485</name>
</gene>
<protein>
    <submittedName>
        <fullName evidence="3">PrgI family protein</fullName>
    </submittedName>
</protein>
<proteinExistence type="predicted"/>
<dbReference type="EMBL" id="RQWK01000003">
    <property type="protein sequence ID" value="KAA9404693.1"/>
    <property type="molecule type" value="Genomic_DNA"/>
</dbReference>
<sequence>MKAVPIPGEILRTDVFMGLTFDELVILGSVPLVMVFPSLFIDQIPLVATLALIGVSLLGVIAVVIRTPEGQKPLEWAPAAIKRRLTPNEYYLKPRTRERDSVPIKNRVHTASQIQSETCEEDFEWDTSVSDTLSIPYQNESSHTGNESNSDRDSRQA</sequence>
<evidence type="ECO:0000256" key="2">
    <source>
        <dbReference type="SAM" id="Phobius"/>
    </source>
</evidence>
<feature type="transmembrane region" description="Helical" evidence="2">
    <location>
        <begin position="21"/>
        <end position="40"/>
    </location>
</feature>
<dbReference type="RefSeq" id="WP_049943128.1">
    <property type="nucleotide sequence ID" value="NZ_RQWK01000003.1"/>
</dbReference>
<dbReference type="Proteomes" id="UP000326244">
    <property type="component" value="Unassembled WGS sequence"/>
</dbReference>
<feature type="region of interest" description="Disordered" evidence="1">
    <location>
        <begin position="134"/>
        <end position="157"/>
    </location>
</feature>
<feature type="transmembrane region" description="Helical" evidence="2">
    <location>
        <begin position="46"/>
        <end position="65"/>
    </location>
</feature>
<accession>A0A5J5LCY6</accession>
<name>A0A5J5LCY6_HALHI</name>
<keyword evidence="2" id="KW-1133">Transmembrane helix</keyword>
<evidence type="ECO:0000313" key="3">
    <source>
        <dbReference type="EMBL" id="KAA9404693.1"/>
    </source>
</evidence>
<evidence type="ECO:0000313" key="4">
    <source>
        <dbReference type="Proteomes" id="UP000326244"/>
    </source>
</evidence>
<evidence type="ECO:0000256" key="1">
    <source>
        <dbReference type="SAM" id="MobiDB-lite"/>
    </source>
</evidence>
<keyword evidence="2" id="KW-0812">Transmembrane</keyword>
<comment type="caution">
    <text evidence="3">The sequence shown here is derived from an EMBL/GenBank/DDBJ whole genome shotgun (WGS) entry which is preliminary data.</text>
</comment>